<evidence type="ECO:0000256" key="1">
    <source>
        <dbReference type="ARBA" id="ARBA00008138"/>
    </source>
</evidence>
<protein>
    <recommendedName>
        <fullName evidence="4">S-adenosyl-L-methionine-dependent methyltransferase</fullName>
        <ecNumber evidence="4">2.1.1.-</ecNumber>
    </recommendedName>
</protein>
<evidence type="ECO:0000256" key="3">
    <source>
        <dbReference type="ARBA" id="ARBA00022679"/>
    </source>
</evidence>
<dbReference type="NCBIfam" id="TIGR00027">
    <property type="entry name" value="mthyl_TIGR00027"/>
    <property type="match status" value="1"/>
</dbReference>
<dbReference type="PANTHER" id="PTHR43619:SF2">
    <property type="entry name" value="S-ADENOSYL-L-METHIONINE-DEPENDENT METHYLTRANSFERASES SUPERFAMILY PROTEIN"/>
    <property type="match status" value="1"/>
</dbReference>
<evidence type="ECO:0000256" key="2">
    <source>
        <dbReference type="ARBA" id="ARBA00022603"/>
    </source>
</evidence>
<dbReference type="RefSeq" id="WP_302049377.1">
    <property type="nucleotide sequence ID" value="NZ_JAMJEV010000014.1"/>
</dbReference>
<keyword evidence="3 5" id="KW-0808">Transferase</keyword>
<keyword evidence="6" id="KW-1185">Reference proteome</keyword>
<sequence length="293" mass="33315">MGNKKSGTALVAASCRLIEQYQPNRLFSDPIIKEFFNKPVRLLMQFRSIRNWVIGKCDSRTRGIYGLFVCRTRYIDDALQAAVVKGIQQVVILGAGLDTRPYRILGIEVIRVFEVDLPSTQDSKKEKLQRTFGSIPKGVSFIPIDFNVQKLSEVLTSKGFNFAKPAFFIWEGVTQYISQDAVTNTLTFISETAPGSEIVFTYILKSVIEKESDIEGADDFVNYINKSKNRFKEHYETWGFGLEPSQLEVSLRPFNLTLVEDVGASYYQEKYLEPIGRSLDVSEIERIAYARVI</sequence>
<dbReference type="GO" id="GO:0032259">
    <property type="term" value="P:methylation"/>
    <property type="evidence" value="ECO:0007669"/>
    <property type="project" value="UniProtKB-KW"/>
</dbReference>
<comment type="similarity">
    <text evidence="1 4">Belongs to the UPF0677 family.</text>
</comment>
<dbReference type="Gene3D" id="3.40.50.150">
    <property type="entry name" value="Vaccinia Virus protein VP39"/>
    <property type="match status" value="1"/>
</dbReference>
<comment type="caution">
    <text evidence="5">The sequence shown here is derived from an EMBL/GenBank/DDBJ whole genome shotgun (WGS) entry which is preliminary data.</text>
</comment>
<keyword evidence="4" id="KW-0949">S-adenosyl-L-methionine</keyword>
<dbReference type="InterPro" id="IPR011610">
    <property type="entry name" value="SAM_mthyl_Trfase_ML2640-like"/>
</dbReference>
<dbReference type="Pfam" id="PF04072">
    <property type="entry name" value="LCM"/>
    <property type="match status" value="1"/>
</dbReference>
<evidence type="ECO:0000313" key="5">
    <source>
        <dbReference type="EMBL" id="MDO0824441.1"/>
    </source>
</evidence>
<name>A0ABT8QSV9_9FIRM</name>
<proteinExistence type="inferred from homology"/>
<organism evidence="5 6">
    <name type="scientific">Desulfosporosinus nitroreducens</name>
    <dbReference type="NCBI Taxonomy" id="2018668"/>
    <lineage>
        <taxon>Bacteria</taxon>
        <taxon>Bacillati</taxon>
        <taxon>Bacillota</taxon>
        <taxon>Clostridia</taxon>
        <taxon>Eubacteriales</taxon>
        <taxon>Desulfitobacteriaceae</taxon>
        <taxon>Desulfosporosinus</taxon>
    </lineage>
</organism>
<keyword evidence="2 4" id="KW-0489">Methyltransferase</keyword>
<dbReference type="SUPFAM" id="SSF53335">
    <property type="entry name" value="S-adenosyl-L-methionine-dependent methyltransferases"/>
    <property type="match status" value="1"/>
</dbReference>
<dbReference type="GO" id="GO:0008168">
    <property type="term" value="F:methyltransferase activity"/>
    <property type="evidence" value="ECO:0007669"/>
    <property type="project" value="UniProtKB-KW"/>
</dbReference>
<accession>A0ABT8QSV9</accession>
<dbReference type="InterPro" id="IPR007213">
    <property type="entry name" value="Ppm1/Ppm2/Tcmp"/>
</dbReference>
<gene>
    <name evidence="5" type="ORF">M8H41_16500</name>
</gene>
<dbReference type="Proteomes" id="UP001176021">
    <property type="component" value="Unassembled WGS sequence"/>
</dbReference>
<dbReference type="InterPro" id="IPR029063">
    <property type="entry name" value="SAM-dependent_MTases_sf"/>
</dbReference>
<evidence type="ECO:0000313" key="6">
    <source>
        <dbReference type="Proteomes" id="UP001176021"/>
    </source>
</evidence>
<comment type="function">
    <text evidence="4">Exhibits S-adenosyl-L-methionine-dependent methyltransferase activity.</text>
</comment>
<dbReference type="PANTHER" id="PTHR43619">
    <property type="entry name" value="S-ADENOSYL-L-METHIONINE-DEPENDENT METHYLTRANSFERASE YKTD-RELATED"/>
    <property type="match status" value="1"/>
</dbReference>
<dbReference type="EC" id="2.1.1.-" evidence="4"/>
<reference evidence="5" key="1">
    <citation type="submission" date="2022-05" db="EMBL/GenBank/DDBJ databases">
        <title>Expanded diversity of anoxic marine methylotrophy in a Black Sea sulfate reducing microorganism.</title>
        <authorList>
            <person name="Fischer P.Q."/>
            <person name="Stams A.J.M."/>
            <person name="Villanueva L."/>
            <person name="Sousa D.Z."/>
        </authorList>
    </citation>
    <scope>NUCLEOTIDE SEQUENCE</scope>
    <source>
        <strain evidence="5">P130</strain>
    </source>
</reference>
<evidence type="ECO:0000256" key="4">
    <source>
        <dbReference type="RuleBase" id="RU362030"/>
    </source>
</evidence>
<dbReference type="EMBL" id="JAMJEV010000014">
    <property type="protein sequence ID" value="MDO0824441.1"/>
    <property type="molecule type" value="Genomic_DNA"/>
</dbReference>